<protein>
    <recommendedName>
        <fullName evidence="8">oligopeptidase A</fullName>
        <ecNumber evidence="8">3.4.24.70</ecNumber>
    </recommendedName>
</protein>
<keyword evidence="2 9" id="KW-0645">Protease</keyword>
<evidence type="ECO:0000256" key="5">
    <source>
        <dbReference type="ARBA" id="ARBA00022833"/>
    </source>
</evidence>
<evidence type="ECO:0000256" key="8">
    <source>
        <dbReference type="ARBA" id="ARBA00026100"/>
    </source>
</evidence>
<comment type="similarity">
    <text evidence="1 9">Belongs to the peptidase M3 family.</text>
</comment>
<keyword evidence="4 9" id="KW-0378">Hydrolase</keyword>
<organism evidence="13 14">
    <name type="scientific">Halovibrio salipaludis</name>
    <dbReference type="NCBI Taxonomy" id="2032626"/>
    <lineage>
        <taxon>Bacteria</taxon>
        <taxon>Pseudomonadati</taxon>
        <taxon>Pseudomonadota</taxon>
        <taxon>Gammaproteobacteria</taxon>
        <taxon>Oceanospirillales</taxon>
        <taxon>Halomonadaceae</taxon>
        <taxon>Halovibrio</taxon>
    </lineage>
</organism>
<dbReference type="FunFam" id="3.40.390.10:FF:000009">
    <property type="entry name" value="Oligopeptidase A"/>
    <property type="match status" value="1"/>
</dbReference>
<dbReference type="Pfam" id="PF19310">
    <property type="entry name" value="TOP_N"/>
    <property type="match status" value="1"/>
</dbReference>
<comment type="cofactor">
    <cofactor evidence="9">
        <name>Zn(2+)</name>
        <dbReference type="ChEBI" id="CHEBI:29105"/>
    </cofactor>
    <text evidence="9">Binds 1 zinc ion.</text>
</comment>
<dbReference type="GO" id="GO:0046872">
    <property type="term" value="F:metal ion binding"/>
    <property type="evidence" value="ECO:0007669"/>
    <property type="project" value="UniProtKB-UniRule"/>
</dbReference>
<evidence type="ECO:0000256" key="10">
    <source>
        <dbReference type="SAM" id="MobiDB-lite"/>
    </source>
</evidence>
<dbReference type="GO" id="GO:0006518">
    <property type="term" value="P:peptide metabolic process"/>
    <property type="evidence" value="ECO:0007669"/>
    <property type="project" value="TreeGrafter"/>
</dbReference>
<evidence type="ECO:0000256" key="6">
    <source>
        <dbReference type="ARBA" id="ARBA00023049"/>
    </source>
</evidence>
<dbReference type="InterPro" id="IPR034005">
    <property type="entry name" value="M3A_DCP"/>
</dbReference>
<evidence type="ECO:0000256" key="9">
    <source>
        <dbReference type="RuleBase" id="RU003435"/>
    </source>
</evidence>
<reference evidence="13 14" key="1">
    <citation type="submission" date="2017-08" db="EMBL/GenBank/DDBJ databases">
        <title>Halovibrio sewagensis sp. nov., isolated from wastewater of high salinity.</title>
        <authorList>
            <person name="Dong X."/>
            <person name="Zhang G."/>
        </authorList>
    </citation>
    <scope>NUCLEOTIDE SEQUENCE [LARGE SCALE GENOMIC DNA]</scope>
    <source>
        <strain evidence="13 14">YL5-2</strain>
    </source>
</reference>
<keyword evidence="3 9" id="KW-0479">Metal-binding</keyword>
<dbReference type="InterPro" id="IPR045666">
    <property type="entry name" value="OpdA_N"/>
</dbReference>
<keyword evidence="6 9" id="KW-0482">Metalloprotease</keyword>
<dbReference type="Pfam" id="PF01432">
    <property type="entry name" value="Peptidase_M3"/>
    <property type="match status" value="1"/>
</dbReference>
<accession>A0A2A2FBA3</accession>
<feature type="domain" description="Peptidase M3A/M3B catalytic" evidence="11">
    <location>
        <begin position="221"/>
        <end position="675"/>
    </location>
</feature>
<dbReference type="CDD" id="cd06456">
    <property type="entry name" value="M3A_DCP"/>
    <property type="match status" value="1"/>
</dbReference>
<evidence type="ECO:0000313" key="14">
    <source>
        <dbReference type="Proteomes" id="UP000218896"/>
    </source>
</evidence>
<dbReference type="EC" id="3.4.24.70" evidence="8"/>
<dbReference type="InterPro" id="IPR001567">
    <property type="entry name" value="Pept_M3A_M3B_dom"/>
</dbReference>
<dbReference type="OrthoDB" id="9773538at2"/>
<evidence type="ECO:0000256" key="7">
    <source>
        <dbReference type="ARBA" id="ARBA00024603"/>
    </source>
</evidence>
<evidence type="ECO:0000256" key="4">
    <source>
        <dbReference type="ARBA" id="ARBA00022801"/>
    </source>
</evidence>
<dbReference type="InterPro" id="IPR045090">
    <property type="entry name" value="Pept_M3A_M3B"/>
</dbReference>
<dbReference type="Gene3D" id="3.40.390.10">
    <property type="entry name" value="Collagenase (Catalytic Domain)"/>
    <property type="match status" value="1"/>
</dbReference>
<dbReference type="GO" id="GO:0004222">
    <property type="term" value="F:metalloendopeptidase activity"/>
    <property type="evidence" value="ECO:0007669"/>
    <property type="project" value="UniProtKB-EC"/>
</dbReference>
<dbReference type="RefSeq" id="WP_095616102.1">
    <property type="nucleotide sequence ID" value="NZ_NSKD01000001.1"/>
</dbReference>
<proteinExistence type="inferred from homology"/>
<dbReference type="PANTHER" id="PTHR11804:SF84">
    <property type="entry name" value="SACCHAROLYSIN"/>
    <property type="match status" value="1"/>
</dbReference>
<dbReference type="AlphaFoldDB" id="A0A2A2FBA3"/>
<name>A0A2A2FBA3_9GAMM</name>
<sequence>MNNPLLAQDQLPQFDAIDVEHMEPAIDRILKENRARVAELAEQQAPTWESLAQPMQVLDDRLNNAWSILSHLNGVMNDEAIREVHKRCLQKITEYGSEISQNAALCETYKRLAESDEFPQLREDQQEAIRQTLRDFRLGGVDLPEAQKARFATLSQELADLESRFGDNVLDATQNWYRHVTDESELSGLPQTAMDSARQAAQQRGLDGWVITLDFPSFYPVLTYCDNRALRREVYEAFTTRASDQGPDAGRWDNSPLIDEILKRRHEQAQLLGYDNYAQLSLATKMAASEEEVLGFLNRLAGRARPVAERELEELREFARQQGGPEPLEAWDLGYYGEKLRHARFSISEEEVRPWFPVDRVISGLFRVVEKLFEVRIVADESIPAWHDDVTAYRMERGGEPVAFFYLDLYARQGKRGGAWMADCRVRWRHDDGSVQLPVAFLTCNFTPPVGDQPSLLTHDEVVTLFHEFGHGLHHMLTRVDVADVSGINGVAWDAVELPSQFLENWCWDRESLALIAGHHETGEPLPDDMLERMLAARNFQSGMQMVRQLEFSLFDFRLHSEYDPADPVDPLALLTEVRNQVAVVHPPAFNRFPQSFAHIFAGPYAAGYYSYKWAEVLAADAFSLFEEQGIFDPEAGRAFRENILEKGGSREPAALYRAFRGRDPSEEPLLRQSGITESDRAASAAGEPA</sequence>
<evidence type="ECO:0000256" key="1">
    <source>
        <dbReference type="ARBA" id="ARBA00006040"/>
    </source>
</evidence>
<evidence type="ECO:0000259" key="11">
    <source>
        <dbReference type="Pfam" id="PF01432"/>
    </source>
</evidence>
<dbReference type="PANTHER" id="PTHR11804">
    <property type="entry name" value="PROTEASE M3 THIMET OLIGOPEPTIDASE-RELATED"/>
    <property type="match status" value="1"/>
</dbReference>
<dbReference type="Gene3D" id="1.10.1370.10">
    <property type="entry name" value="Neurolysin, domain 3"/>
    <property type="match status" value="1"/>
</dbReference>
<dbReference type="EMBL" id="NSKD01000001">
    <property type="protein sequence ID" value="PAU82004.1"/>
    <property type="molecule type" value="Genomic_DNA"/>
</dbReference>
<keyword evidence="5 9" id="KW-0862">Zinc</keyword>
<comment type="caution">
    <text evidence="13">The sequence shown here is derived from an EMBL/GenBank/DDBJ whole genome shotgun (WGS) entry which is preliminary data.</text>
</comment>
<evidence type="ECO:0000256" key="2">
    <source>
        <dbReference type="ARBA" id="ARBA00022670"/>
    </source>
</evidence>
<gene>
    <name evidence="13" type="ORF">CK501_02310</name>
</gene>
<feature type="region of interest" description="Disordered" evidence="10">
    <location>
        <begin position="663"/>
        <end position="690"/>
    </location>
</feature>
<dbReference type="InterPro" id="IPR024079">
    <property type="entry name" value="MetalloPept_cat_dom_sf"/>
</dbReference>
<dbReference type="Gene3D" id="1.10.1370.40">
    <property type="match status" value="1"/>
</dbReference>
<dbReference type="GO" id="GO:0006508">
    <property type="term" value="P:proteolysis"/>
    <property type="evidence" value="ECO:0007669"/>
    <property type="project" value="UniProtKB-KW"/>
</dbReference>
<dbReference type="Proteomes" id="UP000218896">
    <property type="component" value="Unassembled WGS sequence"/>
</dbReference>
<evidence type="ECO:0000259" key="12">
    <source>
        <dbReference type="Pfam" id="PF19310"/>
    </source>
</evidence>
<comment type="catalytic activity">
    <reaction evidence="7">
        <text>Hydrolysis of oligopeptides, with broad specificity. Gly or Ala commonly occur as P1 or P1' residues, but more distant residues are also important, as is shown by the fact that Z-Gly-Pro-Gly-|-Gly-Pro-Ala is cleaved, but not Z-(Gly)(5).</text>
        <dbReference type="EC" id="3.4.24.70"/>
    </reaction>
</comment>
<evidence type="ECO:0000256" key="3">
    <source>
        <dbReference type="ARBA" id="ARBA00022723"/>
    </source>
</evidence>
<dbReference type="InterPro" id="IPR024077">
    <property type="entry name" value="Neurolysin/TOP_dom2"/>
</dbReference>
<evidence type="ECO:0000313" key="13">
    <source>
        <dbReference type="EMBL" id="PAU82004.1"/>
    </source>
</evidence>
<dbReference type="SUPFAM" id="SSF55486">
    <property type="entry name" value="Metalloproteases ('zincins'), catalytic domain"/>
    <property type="match status" value="1"/>
</dbReference>
<feature type="domain" description="Oligopeptidase A N-terminal" evidence="12">
    <location>
        <begin position="27"/>
        <end position="147"/>
    </location>
</feature>
<keyword evidence="14" id="KW-1185">Reference proteome</keyword>
<dbReference type="GO" id="GO:0005829">
    <property type="term" value="C:cytosol"/>
    <property type="evidence" value="ECO:0007669"/>
    <property type="project" value="UniProtKB-ARBA"/>
</dbReference>